<evidence type="ECO:0000313" key="3">
    <source>
        <dbReference type="Proteomes" id="UP001375240"/>
    </source>
</evidence>
<name>A0AAV9VCF1_9PEZI</name>
<reference evidence="2 3" key="1">
    <citation type="submission" date="2019-10" db="EMBL/GenBank/DDBJ databases">
        <authorList>
            <person name="Palmer J.M."/>
        </authorList>
    </citation>
    <scope>NUCLEOTIDE SEQUENCE [LARGE SCALE GENOMIC DNA]</scope>
    <source>
        <strain evidence="2 3">TWF696</strain>
    </source>
</reference>
<proteinExistence type="predicted"/>
<keyword evidence="1" id="KW-0812">Transmembrane</keyword>
<feature type="transmembrane region" description="Helical" evidence="1">
    <location>
        <begin position="108"/>
        <end position="126"/>
    </location>
</feature>
<comment type="caution">
    <text evidence="2">The sequence shown here is derived from an EMBL/GenBank/DDBJ whole genome shotgun (WGS) entry which is preliminary data.</text>
</comment>
<keyword evidence="3" id="KW-1185">Reference proteome</keyword>
<accession>A0AAV9VCF1</accession>
<dbReference type="Proteomes" id="UP001375240">
    <property type="component" value="Unassembled WGS sequence"/>
</dbReference>
<evidence type="ECO:0000256" key="1">
    <source>
        <dbReference type="SAM" id="Phobius"/>
    </source>
</evidence>
<protein>
    <submittedName>
        <fullName evidence="2">Uncharacterized protein</fullName>
    </submittedName>
</protein>
<gene>
    <name evidence="2" type="ORF">TWF696_000789</name>
</gene>
<sequence>MPKWKEKCIKFELQRDLPDPTSKHKRKQTRTRILQICLPSSSTISSTLRTITAPARNPYFYLWLFLSWISTDLGDGIQLEGPLADIYDFLKGGTEIAGYLREVDVVRLLGQLIGSPLIAWLLFLGWPPENLNPAFESLAYYDDWFAAYRLARIAIPDVWGLAKSAIGWLFRAIDALLQATFIILVLVPFATFNFFVVREVSPVLAAGLHQAFERNIKVWETHFIQPLICLFLVSSSSASHTDSP</sequence>
<dbReference type="AlphaFoldDB" id="A0AAV9VCF1"/>
<dbReference type="EMBL" id="JAVHNQ010000001">
    <property type="protein sequence ID" value="KAK6359645.1"/>
    <property type="molecule type" value="Genomic_DNA"/>
</dbReference>
<evidence type="ECO:0000313" key="2">
    <source>
        <dbReference type="EMBL" id="KAK6359645.1"/>
    </source>
</evidence>
<keyword evidence="1" id="KW-0472">Membrane</keyword>
<organism evidence="2 3">
    <name type="scientific">Orbilia brochopaga</name>
    <dbReference type="NCBI Taxonomy" id="3140254"/>
    <lineage>
        <taxon>Eukaryota</taxon>
        <taxon>Fungi</taxon>
        <taxon>Dikarya</taxon>
        <taxon>Ascomycota</taxon>
        <taxon>Pezizomycotina</taxon>
        <taxon>Orbiliomycetes</taxon>
        <taxon>Orbiliales</taxon>
        <taxon>Orbiliaceae</taxon>
        <taxon>Orbilia</taxon>
    </lineage>
</organism>
<feature type="transmembrane region" description="Helical" evidence="1">
    <location>
        <begin position="175"/>
        <end position="196"/>
    </location>
</feature>
<keyword evidence="1" id="KW-1133">Transmembrane helix</keyword>